<accession>L1LA13</accession>
<evidence type="ECO:0000313" key="2">
    <source>
        <dbReference type="EMBL" id="EKX72003.1"/>
    </source>
</evidence>
<name>L1LA13_THEEQ</name>
<comment type="caution">
    <text evidence="2">The sequence shown here is derived from an EMBL/GenBank/DDBJ whole genome shotgun (WGS) entry which is preliminary data.</text>
</comment>
<reference evidence="2 3" key="1">
    <citation type="journal article" date="2012" name="BMC Genomics">
        <title>Comparative genomic analysis and phylogenetic position of Theileria equi.</title>
        <authorList>
            <person name="Kappmeyer L.S."/>
            <person name="Thiagarajan M."/>
            <person name="Herndon D.R."/>
            <person name="Ramsay J.D."/>
            <person name="Caler E."/>
            <person name="Djikeng A."/>
            <person name="Gillespie J.J."/>
            <person name="Lau A.O."/>
            <person name="Roalson E.H."/>
            <person name="Silva J.C."/>
            <person name="Silva M.G."/>
            <person name="Suarez C.E."/>
            <person name="Ueti M.W."/>
            <person name="Nene V.M."/>
            <person name="Mealey R.H."/>
            <person name="Knowles D.P."/>
            <person name="Brayton K.A."/>
        </authorList>
    </citation>
    <scope>NUCLEOTIDE SEQUENCE [LARGE SCALE GENOMIC DNA]</scope>
    <source>
        <strain evidence="2 3">WA</strain>
    </source>
</reference>
<keyword evidence="3" id="KW-1185">Reference proteome</keyword>
<dbReference type="KEGG" id="beq:BEWA_016810"/>
<protein>
    <submittedName>
        <fullName evidence="2">Signal peptide containing protein</fullName>
    </submittedName>
</protein>
<organism evidence="2 3">
    <name type="scientific">Theileria equi strain WA</name>
    <dbReference type="NCBI Taxonomy" id="1537102"/>
    <lineage>
        <taxon>Eukaryota</taxon>
        <taxon>Sar</taxon>
        <taxon>Alveolata</taxon>
        <taxon>Apicomplexa</taxon>
        <taxon>Aconoidasida</taxon>
        <taxon>Piroplasmida</taxon>
        <taxon>Theileriidae</taxon>
        <taxon>Theileria</taxon>
    </lineage>
</organism>
<keyword evidence="1" id="KW-0732">Signal</keyword>
<dbReference type="RefSeq" id="XP_004831455.1">
    <property type="nucleotide sequence ID" value="XM_004831398.1"/>
</dbReference>
<dbReference type="Proteomes" id="UP000031512">
    <property type="component" value="Unassembled WGS sequence"/>
</dbReference>
<dbReference type="VEuPathDB" id="PiroplasmaDB:BEWA_016810"/>
<proteinExistence type="predicted"/>
<feature type="signal peptide" evidence="1">
    <location>
        <begin position="1"/>
        <end position="18"/>
    </location>
</feature>
<feature type="chain" id="PRO_5003953037" evidence="1">
    <location>
        <begin position="19"/>
        <end position="179"/>
    </location>
</feature>
<gene>
    <name evidence="2" type="ORF">BEWA_016810</name>
</gene>
<sequence length="179" mass="20098">MKSTCLAKLLFLLQILHGNLIYTANINKHTGNLHTFNGSPRIKSQNGHNGTRFLQNRGGRDCAMIPSFMKKTQEKGNEDEKDEGLEIVKDQIYNELKQSEDVLKTVFSRILDHILYYAKHKVVNSFLQFYIVNPLGMGAGNLLNSDVNDSYITSLATGVSMNDGTYSILPSSELLVRED</sequence>
<dbReference type="GeneID" id="15804943"/>
<evidence type="ECO:0000313" key="3">
    <source>
        <dbReference type="Proteomes" id="UP000031512"/>
    </source>
</evidence>
<dbReference type="EMBL" id="ACOU01000008">
    <property type="protein sequence ID" value="EKX72003.1"/>
    <property type="molecule type" value="Genomic_DNA"/>
</dbReference>
<evidence type="ECO:0000256" key="1">
    <source>
        <dbReference type="SAM" id="SignalP"/>
    </source>
</evidence>
<dbReference type="AlphaFoldDB" id="L1LA13"/>